<evidence type="ECO:0000313" key="2">
    <source>
        <dbReference type="Proteomes" id="UP000763088"/>
    </source>
</evidence>
<dbReference type="EMBL" id="SUYD01000006">
    <property type="protein sequence ID" value="MBE6266052.1"/>
    <property type="molecule type" value="Genomic_DNA"/>
</dbReference>
<dbReference type="Proteomes" id="UP000763088">
    <property type="component" value="Unassembled WGS sequence"/>
</dbReference>
<gene>
    <name evidence="1" type="ORF">E7102_06250</name>
</gene>
<comment type="caution">
    <text evidence="1">The sequence shown here is derived from an EMBL/GenBank/DDBJ whole genome shotgun (WGS) entry which is preliminary data.</text>
</comment>
<reference evidence="1" key="1">
    <citation type="submission" date="2019-04" db="EMBL/GenBank/DDBJ databases">
        <title>Evolution of Biomass-Degrading Anaerobic Consortia Revealed by Metagenomics.</title>
        <authorList>
            <person name="Peng X."/>
        </authorList>
    </citation>
    <scope>NUCLEOTIDE SEQUENCE</scope>
    <source>
        <strain evidence="1">SIG141</strain>
    </source>
</reference>
<organism evidence="1 2">
    <name type="scientific">Xylanibacter ruminicola</name>
    <name type="common">Prevotella ruminicola</name>
    <dbReference type="NCBI Taxonomy" id="839"/>
    <lineage>
        <taxon>Bacteria</taxon>
        <taxon>Pseudomonadati</taxon>
        <taxon>Bacteroidota</taxon>
        <taxon>Bacteroidia</taxon>
        <taxon>Bacteroidales</taxon>
        <taxon>Prevotellaceae</taxon>
        <taxon>Xylanibacter</taxon>
    </lineage>
</organism>
<proteinExistence type="predicted"/>
<name>A0A928BS76_XYLRU</name>
<sequence>MKYKVFFIRYVQSTPDLFGNVVPVDGTDVLKSVIINDFRKRKELSFINPRNGKIYYRHYAIMPQGGLAVIDVGKYEDGNFVYASVAINLSRNQYQPYIVIGCHHSGFSDINLIADMVTQSLNWALNDSNIAVKLVACNKSIAWEKDIVHTYLNGMESRMFNPMNAFGFELIEEHFEALGKNPNKHRKSANFDDYLPRAKRQEIKAWLHNETDQYMYPVDMMRAIRVLYELNIIKKPTYEAFVREFGKEHLIAVSTYNSYMNLNNNPYENDTAYEEIKAYVKEKF</sequence>
<dbReference type="AlphaFoldDB" id="A0A928BS76"/>
<accession>A0A928BS76</accession>
<protein>
    <submittedName>
        <fullName evidence="1">Uncharacterized protein</fullName>
    </submittedName>
</protein>
<evidence type="ECO:0000313" key="1">
    <source>
        <dbReference type="EMBL" id="MBE6266052.1"/>
    </source>
</evidence>